<dbReference type="EMBL" id="JBFTWV010000016">
    <property type="protein sequence ID" value="KAL2797902.1"/>
    <property type="molecule type" value="Genomic_DNA"/>
</dbReference>
<sequence>MDQDTQDQDDASSFMSTSSQEDPEASLPLLSRPGLYSPKPALILLARAPHQLPKTYPSIISKLQRDAHLITIPTISTSHNPIETLTTLITNPTLTPSIAGIVIADTSIMDAEDPCMVELTETLRDLIQTLPPPHYSHQSHSIITNNNNNNNHHPTTPTLLFAFDFPAQATHQPLLFHKYISTHFSLPWRICGTTMGKVSLEIQESGLTKMGGRMYRGQGYSLRAVFLEGVQEEDKVLVVARGASIGNGGLGRSGQPGVEPLGIEHNEKHGQADQLTEGLLVRAWNQGGNAGNETDSTAGEEGEFEVSRVEVGEGTDWTVARPRFKEHGEAYDLTSPEHEDTRMAEPEHCWDEYDWADDELTSTTDLDSDEEVSSSSSSDDTDSDNDNTGIHSNNGQPGKRVIYINAPSHRRTSTIFSSSSSSSSSNEANDPTNPDPQPTPQPDPKYPQKKPKPTRLANCPVAIHELQSSTTIQQGSKRVRVRGFVGFVGFVGHVEDNRSMASLMLGMCAVRNTRPLPEGVRRDLGVYFG</sequence>
<feature type="region of interest" description="Disordered" evidence="1">
    <location>
        <begin position="1"/>
        <end position="32"/>
    </location>
</feature>
<reference evidence="2 3" key="1">
    <citation type="submission" date="2024-07" db="EMBL/GenBank/DDBJ databases">
        <title>Section-level genome sequencing and comparative genomics of Aspergillus sections Usti and Cavernicolus.</title>
        <authorList>
            <consortium name="Lawrence Berkeley National Laboratory"/>
            <person name="Nybo J.L."/>
            <person name="Vesth T.C."/>
            <person name="Theobald S."/>
            <person name="Frisvad J.C."/>
            <person name="Larsen T.O."/>
            <person name="Kjaerboelling I."/>
            <person name="Rothschild-Mancinelli K."/>
            <person name="Lyhne E.K."/>
            <person name="Kogle M.E."/>
            <person name="Barry K."/>
            <person name="Clum A."/>
            <person name="Na H."/>
            <person name="Ledsgaard L."/>
            <person name="Lin J."/>
            <person name="Lipzen A."/>
            <person name="Kuo A."/>
            <person name="Riley R."/>
            <person name="Mondo S."/>
            <person name="Labutti K."/>
            <person name="Haridas S."/>
            <person name="Pangalinan J."/>
            <person name="Salamov A.A."/>
            <person name="Simmons B.A."/>
            <person name="Magnuson J.K."/>
            <person name="Chen J."/>
            <person name="Drula E."/>
            <person name="Henrissat B."/>
            <person name="Wiebenga A."/>
            <person name="Lubbers R.J."/>
            <person name="Gomes A.C."/>
            <person name="Makela M.R."/>
            <person name="Stajich J."/>
            <person name="Grigoriev I.V."/>
            <person name="Mortensen U.H."/>
            <person name="De Vries R.P."/>
            <person name="Baker S.E."/>
            <person name="Andersen M.R."/>
        </authorList>
    </citation>
    <scope>NUCLEOTIDE SEQUENCE [LARGE SCALE GENOMIC DNA]</scope>
    <source>
        <strain evidence="2 3">CBS 209.92</strain>
    </source>
</reference>
<feature type="region of interest" description="Disordered" evidence="1">
    <location>
        <begin position="363"/>
        <end position="400"/>
    </location>
</feature>
<proteinExistence type="predicted"/>
<feature type="compositionally biased region" description="Pro residues" evidence="1">
    <location>
        <begin position="433"/>
        <end position="445"/>
    </location>
</feature>
<gene>
    <name evidence="2" type="ORF">BJX66DRAFT_72024</name>
</gene>
<feature type="region of interest" description="Disordered" evidence="1">
    <location>
        <begin position="412"/>
        <end position="455"/>
    </location>
</feature>
<evidence type="ECO:0000313" key="2">
    <source>
        <dbReference type="EMBL" id="KAL2797902.1"/>
    </source>
</evidence>
<feature type="region of interest" description="Disordered" evidence="1">
    <location>
        <begin position="286"/>
        <end position="307"/>
    </location>
</feature>
<evidence type="ECO:0000256" key="1">
    <source>
        <dbReference type="SAM" id="MobiDB-lite"/>
    </source>
</evidence>
<comment type="caution">
    <text evidence="2">The sequence shown here is derived from an EMBL/GenBank/DDBJ whole genome shotgun (WGS) entry which is preliminary data.</text>
</comment>
<dbReference type="Proteomes" id="UP001610563">
    <property type="component" value="Unassembled WGS sequence"/>
</dbReference>
<accession>A0ABR4GFU6</accession>
<name>A0ABR4GFU6_9EURO</name>
<organism evidence="2 3">
    <name type="scientific">Aspergillus keveii</name>
    <dbReference type="NCBI Taxonomy" id="714993"/>
    <lineage>
        <taxon>Eukaryota</taxon>
        <taxon>Fungi</taxon>
        <taxon>Dikarya</taxon>
        <taxon>Ascomycota</taxon>
        <taxon>Pezizomycotina</taxon>
        <taxon>Eurotiomycetes</taxon>
        <taxon>Eurotiomycetidae</taxon>
        <taxon>Eurotiales</taxon>
        <taxon>Aspergillaceae</taxon>
        <taxon>Aspergillus</taxon>
        <taxon>Aspergillus subgen. Nidulantes</taxon>
    </lineage>
</organism>
<keyword evidence="3" id="KW-1185">Reference proteome</keyword>
<evidence type="ECO:0000313" key="3">
    <source>
        <dbReference type="Proteomes" id="UP001610563"/>
    </source>
</evidence>
<feature type="compositionally biased region" description="Acidic residues" evidence="1">
    <location>
        <begin position="1"/>
        <end position="10"/>
    </location>
</feature>
<feature type="compositionally biased region" description="Acidic residues" evidence="1">
    <location>
        <begin position="363"/>
        <end position="372"/>
    </location>
</feature>
<feature type="compositionally biased region" description="Polar residues" evidence="1">
    <location>
        <begin position="11"/>
        <end position="20"/>
    </location>
</feature>
<protein>
    <submittedName>
        <fullName evidence="2">Uncharacterized protein</fullName>
    </submittedName>
</protein>